<evidence type="ECO:0000313" key="2">
    <source>
        <dbReference type="Proteomes" id="UP000823775"/>
    </source>
</evidence>
<proteinExistence type="predicted"/>
<gene>
    <name evidence="1" type="ORF">HAX54_038745</name>
</gene>
<dbReference type="EMBL" id="JACEIK010000531">
    <property type="protein sequence ID" value="MCD7458621.1"/>
    <property type="molecule type" value="Genomic_DNA"/>
</dbReference>
<organism evidence="1 2">
    <name type="scientific">Datura stramonium</name>
    <name type="common">Jimsonweed</name>
    <name type="synonym">Common thornapple</name>
    <dbReference type="NCBI Taxonomy" id="4076"/>
    <lineage>
        <taxon>Eukaryota</taxon>
        <taxon>Viridiplantae</taxon>
        <taxon>Streptophyta</taxon>
        <taxon>Embryophyta</taxon>
        <taxon>Tracheophyta</taxon>
        <taxon>Spermatophyta</taxon>
        <taxon>Magnoliopsida</taxon>
        <taxon>eudicotyledons</taxon>
        <taxon>Gunneridae</taxon>
        <taxon>Pentapetalae</taxon>
        <taxon>asterids</taxon>
        <taxon>lamiids</taxon>
        <taxon>Solanales</taxon>
        <taxon>Solanaceae</taxon>
        <taxon>Solanoideae</taxon>
        <taxon>Datureae</taxon>
        <taxon>Datura</taxon>
    </lineage>
</organism>
<sequence>MNLNVFEALNTCTKLEMNDAKIKVNRPTAREELVHSRVERPKCWARRPCVAQVVCSLPLLRSASQQLKTRGSSPCLHDGRGEAAMEDMTLTRAAPQGFPL</sequence>
<protein>
    <submittedName>
        <fullName evidence="1">Uncharacterized protein</fullName>
    </submittedName>
</protein>
<evidence type="ECO:0000313" key="1">
    <source>
        <dbReference type="EMBL" id="MCD7458621.1"/>
    </source>
</evidence>
<accession>A0ABS8SI83</accession>
<name>A0ABS8SI83_DATST</name>
<comment type="caution">
    <text evidence="1">The sequence shown here is derived from an EMBL/GenBank/DDBJ whole genome shotgun (WGS) entry which is preliminary data.</text>
</comment>
<dbReference type="Proteomes" id="UP000823775">
    <property type="component" value="Unassembled WGS sequence"/>
</dbReference>
<keyword evidence="2" id="KW-1185">Reference proteome</keyword>
<reference evidence="1 2" key="1">
    <citation type="journal article" date="2021" name="BMC Genomics">
        <title>Datura genome reveals duplications of psychoactive alkaloid biosynthetic genes and high mutation rate following tissue culture.</title>
        <authorList>
            <person name="Rajewski A."/>
            <person name="Carter-House D."/>
            <person name="Stajich J."/>
            <person name="Litt A."/>
        </authorList>
    </citation>
    <scope>NUCLEOTIDE SEQUENCE [LARGE SCALE GENOMIC DNA]</scope>
    <source>
        <strain evidence="1">AR-01</strain>
    </source>
</reference>